<dbReference type="InterPro" id="IPR018078">
    <property type="entry name" value="DNA-binding_RecF_CS"/>
</dbReference>
<name>A0ABU3P2U7_9FIRM</name>
<evidence type="ECO:0000256" key="13">
    <source>
        <dbReference type="RuleBase" id="RU000578"/>
    </source>
</evidence>
<keyword evidence="6 12" id="KW-0547">Nucleotide-binding</keyword>
<gene>
    <name evidence="12 15" type="primary">recF</name>
    <name evidence="15" type="ORF">Q4T40_19195</name>
</gene>
<evidence type="ECO:0000256" key="7">
    <source>
        <dbReference type="ARBA" id="ARBA00022763"/>
    </source>
</evidence>
<dbReference type="Pfam" id="PF02463">
    <property type="entry name" value="SMC_N"/>
    <property type="match status" value="1"/>
</dbReference>
<evidence type="ECO:0000256" key="5">
    <source>
        <dbReference type="ARBA" id="ARBA00022705"/>
    </source>
</evidence>
<keyword evidence="8 12" id="KW-0067">ATP-binding</keyword>
<evidence type="ECO:0000256" key="4">
    <source>
        <dbReference type="ARBA" id="ARBA00022490"/>
    </source>
</evidence>
<evidence type="ECO:0000256" key="6">
    <source>
        <dbReference type="ARBA" id="ARBA00022741"/>
    </source>
</evidence>
<dbReference type="InterPro" id="IPR001238">
    <property type="entry name" value="DNA-binding_RecF"/>
</dbReference>
<keyword evidence="9 12" id="KW-0238">DNA-binding</keyword>
<keyword evidence="5 12" id="KW-0235">DNA replication</keyword>
<dbReference type="RefSeq" id="WP_413781818.1">
    <property type="nucleotide sequence ID" value="NZ_JAUOZS010000001.1"/>
</dbReference>
<dbReference type="SUPFAM" id="SSF52540">
    <property type="entry name" value="P-loop containing nucleoside triphosphate hydrolases"/>
    <property type="match status" value="1"/>
</dbReference>
<dbReference type="Gene3D" id="3.40.50.300">
    <property type="entry name" value="P-loop containing nucleotide triphosphate hydrolases"/>
    <property type="match status" value="1"/>
</dbReference>
<dbReference type="EMBL" id="JAUOZS010000001">
    <property type="protein sequence ID" value="MDT8903361.1"/>
    <property type="molecule type" value="Genomic_DNA"/>
</dbReference>
<reference evidence="15 16" key="1">
    <citation type="submission" date="2023-07" db="EMBL/GenBank/DDBJ databases">
        <title>The novel representative of Negativicutes class, Anaeroselena agilis gen. nov. sp. nov.</title>
        <authorList>
            <person name="Prokofeva M.I."/>
            <person name="Elcheninov A.G."/>
            <person name="Klyukina A."/>
            <person name="Kublanov I.V."/>
            <person name="Frolov E.N."/>
            <person name="Podosokorskaya O.A."/>
        </authorList>
    </citation>
    <scope>NUCLEOTIDE SEQUENCE [LARGE SCALE GENOMIC DNA]</scope>
    <source>
        <strain evidence="15 16">4137-cl</strain>
    </source>
</reference>
<dbReference type="CDD" id="cd03242">
    <property type="entry name" value="ABC_RecF"/>
    <property type="match status" value="1"/>
</dbReference>
<dbReference type="Gene3D" id="1.20.1050.90">
    <property type="entry name" value="RecF/RecN/SMC, N-terminal domain"/>
    <property type="match status" value="1"/>
</dbReference>
<evidence type="ECO:0000313" key="16">
    <source>
        <dbReference type="Proteomes" id="UP001254848"/>
    </source>
</evidence>
<dbReference type="PANTHER" id="PTHR32182:SF0">
    <property type="entry name" value="DNA REPLICATION AND REPAIR PROTEIN RECF"/>
    <property type="match status" value="1"/>
</dbReference>
<keyword evidence="7 12" id="KW-0227">DNA damage</keyword>
<dbReference type="HAMAP" id="MF_00365">
    <property type="entry name" value="RecF"/>
    <property type="match status" value="1"/>
</dbReference>
<organism evidence="15 16">
    <name type="scientific">Anaeroselena agilis</name>
    <dbReference type="NCBI Taxonomy" id="3063788"/>
    <lineage>
        <taxon>Bacteria</taxon>
        <taxon>Bacillati</taxon>
        <taxon>Bacillota</taxon>
        <taxon>Negativicutes</taxon>
        <taxon>Acetonemataceae</taxon>
        <taxon>Anaeroselena</taxon>
    </lineage>
</organism>
<keyword evidence="10 12" id="KW-0234">DNA repair</keyword>
<evidence type="ECO:0000256" key="10">
    <source>
        <dbReference type="ARBA" id="ARBA00023204"/>
    </source>
</evidence>
<protein>
    <recommendedName>
        <fullName evidence="3 12">DNA replication and repair protein RecF</fullName>
    </recommendedName>
</protein>
<dbReference type="InterPro" id="IPR042174">
    <property type="entry name" value="RecF_2"/>
</dbReference>
<evidence type="ECO:0000256" key="11">
    <source>
        <dbReference type="ARBA" id="ARBA00023236"/>
    </source>
</evidence>
<accession>A0ABU3P2U7</accession>
<comment type="subcellular location">
    <subcellularLocation>
        <location evidence="1 12 13">Cytoplasm</location>
    </subcellularLocation>
</comment>
<dbReference type="InterPro" id="IPR003395">
    <property type="entry name" value="RecF/RecN/SMC_N"/>
</dbReference>
<dbReference type="Proteomes" id="UP001254848">
    <property type="component" value="Unassembled WGS sequence"/>
</dbReference>
<evidence type="ECO:0000256" key="1">
    <source>
        <dbReference type="ARBA" id="ARBA00004496"/>
    </source>
</evidence>
<comment type="function">
    <text evidence="12 13">The RecF protein is involved in DNA metabolism; it is required for DNA replication and normal SOS inducibility. RecF binds preferentially to single-stranded, linear DNA. It also seems to bind ATP.</text>
</comment>
<evidence type="ECO:0000313" key="15">
    <source>
        <dbReference type="EMBL" id="MDT8903361.1"/>
    </source>
</evidence>
<proteinExistence type="inferred from homology"/>
<keyword evidence="4 12" id="KW-0963">Cytoplasm</keyword>
<evidence type="ECO:0000256" key="3">
    <source>
        <dbReference type="ARBA" id="ARBA00020170"/>
    </source>
</evidence>
<evidence type="ECO:0000259" key="14">
    <source>
        <dbReference type="Pfam" id="PF02463"/>
    </source>
</evidence>
<evidence type="ECO:0000256" key="12">
    <source>
        <dbReference type="HAMAP-Rule" id="MF_00365"/>
    </source>
</evidence>
<evidence type="ECO:0000256" key="2">
    <source>
        <dbReference type="ARBA" id="ARBA00008016"/>
    </source>
</evidence>
<keyword evidence="16" id="KW-1185">Reference proteome</keyword>
<evidence type="ECO:0000256" key="8">
    <source>
        <dbReference type="ARBA" id="ARBA00022840"/>
    </source>
</evidence>
<dbReference type="PANTHER" id="PTHR32182">
    <property type="entry name" value="DNA REPLICATION AND REPAIR PROTEIN RECF"/>
    <property type="match status" value="1"/>
</dbReference>
<dbReference type="PROSITE" id="PS00617">
    <property type="entry name" value="RECF_1"/>
    <property type="match status" value="1"/>
</dbReference>
<dbReference type="InterPro" id="IPR027417">
    <property type="entry name" value="P-loop_NTPase"/>
</dbReference>
<comment type="caution">
    <text evidence="15">The sequence shown here is derived from an EMBL/GenBank/DDBJ whole genome shotgun (WGS) entry which is preliminary data.</text>
</comment>
<dbReference type="NCBIfam" id="TIGR00611">
    <property type="entry name" value="recf"/>
    <property type="match status" value="1"/>
</dbReference>
<keyword evidence="11 12" id="KW-0742">SOS response</keyword>
<feature type="domain" description="RecF/RecN/SMC N-terminal" evidence="14">
    <location>
        <begin position="3"/>
        <end position="351"/>
    </location>
</feature>
<dbReference type="PROSITE" id="PS00618">
    <property type="entry name" value="RECF_2"/>
    <property type="match status" value="1"/>
</dbReference>
<sequence>MRVDRLSLRNYRNYKTLDVNFTNNINIFVGENAQGKTNILEAVYLGAVGRSHRTAEDDDLVKWDQDSASVDLFFTRHNVENKLGFRLIKGRNKEILFNDFIIKPREVIGSLNVVLFSPEDLWLIKGAPSLRRRFLDIEISQASPLYYRNLLQYNRAVTQRNHLLKKVLNRNKLPELLPSWDEQLAKLAAFIVDKRLEAVKKLGMLANLMHRRLTGSRESLSFVYQMAGGEDDIPGDLYQWYRDKLAEQREVDIARGSTSVGPHRDDIILRVNARELRSFGSQGQQRTGILALKLAELEFLKSETGEYPVLLLDDVMSELDSLRREQLLSFIRDRVQTFITATDATLFPAMRAGRYFRVQDGKITE</sequence>
<evidence type="ECO:0000256" key="9">
    <source>
        <dbReference type="ARBA" id="ARBA00023125"/>
    </source>
</evidence>
<comment type="similarity">
    <text evidence="2 12 13">Belongs to the RecF family.</text>
</comment>
<feature type="binding site" evidence="12">
    <location>
        <begin position="30"/>
        <end position="37"/>
    </location>
    <ligand>
        <name>ATP</name>
        <dbReference type="ChEBI" id="CHEBI:30616"/>
    </ligand>
</feature>